<reference evidence="1 2" key="1">
    <citation type="submission" date="2020-02" db="EMBL/GenBank/DDBJ databases">
        <authorList>
            <person name="Ferguson B K."/>
        </authorList>
    </citation>
    <scope>NUCLEOTIDE SEQUENCE [LARGE SCALE GENOMIC DNA]</scope>
</reference>
<organism evidence="1 2">
    <name type="scientific">Nesidiocoris tenuis</name>
    <dbReference type="NCBI Taxonomy" id="355587"/>
    <lineage>
        <taxon>Eukaryota</taxon>
        <taxon>Metazoa</taxon>
        <taxon>Ecdysozoa</taxon>
        <taxon>Arthropoda</taxon>
        <taxon>Hexapoda</taxon>
        <taxon>Insecta</taxon>
        <taxon>Pterygota</taxon>
        <taxon>Neoptera</taxon>
        <taxon>Paraneoptera</taxon>
        <taxon>Hemiptera</taxon>
        <taxon>Heteroptera</taxon>
        <taxon>Panheteroptera</taxon>
        <taxon>Cimicomorpha</taxon>
        <taxon>Miridae</taxon>
        <taxon>Dicyphina</taxon>
        <taxon>Nesidiocoris</taxon>
    </lineage>
</organism>
<name>A0A6H5FXR3_9HEMI</name>
<feature type="non-terminal residue" evidence="1">
    <location>
        <position position="81"/>
    </location>
</feature>
<evidence type="ECO:0000313" key="1">
    <source>
        <dbReference type="EMBL" id="CAA9994875.1"/>
    </source>
</evidence>
<proteinExistence type="predicted"/>
<gene>
    <name evidence="1" type="ORF">NTEN_LOCUS1691</name>
</gene>
<accession>A0A6H5FXR3</accession>
<evidence type="ECO:0000313" key="2">
    <source>
        <dbReference type="Proteomes" id="UP000479000"/>
    </source>
</evidence>
<dbReference type="AlphaFoldDB" id="A0A6H5FXR3"/>
<sequence length="81" mass="9222">MISAPCAQRKRYGAAEPEYITLEGSQPTQERITHQSENGRFAVPGPHFCHCLHGNNRAKHLASRSREWPIPRLTEELKTNN</sequence>
<keyword evidence="2" id="KW-1185">Reference proteome</keyword>
<dbReference type="EMBL" id="CADCXU010002754">
    <property type="protein sequence ID" value="CAA9994875.1"/>
    <property type="molecule type" value="Genomic_DNA"/>
</dbReference>
<dbReference type="Proteomes" id="UP000479000">
    <property type="component" value="Unassembled WGS sequence"/>
</dbReference>
<protein>
    <submittedName>
        <fullName evidence="1">Uncharacterized protein</fullName>
    </submittedName>
</protein>